<evidence type="ECO:0008006" key="2">
    <source>
        <dbReference type="Google" id="ProtNLM"/>
    </source>
</evidence>
<dbReference type="EMBL" id="DSLA01000127">
    <property type="protein sequence ID" value="HEH36052.1"/>
    <property type="molecule type" value="Genomic_DNA"/>
</dbReference>
<dbReference type="Gene3D" id="2.60.40.10">
    <property type="entry name" value="Immunoglobulins"/>
    <property type="match status" value="1"/>
</dbReference>
<evidence type="ECO:0000313" key="1">
    <source>
        <dbReference type="EMBL" id="HEH36052.1"/>
    </source>
</evidence>
<dbReference type="CDD" id="cd00146">
    <property type="entry name" value="PKD"/>
    <property type="match status" value="1"/>
</dbReference>
<protein>
    <recommendedName>
        <fullName evidence="2">PKD domain-containing protein</fullName>
    </recommendedName>
</protein>
<dbReference type="InterPro" id="IPR035986">
    <property type="entry name" value="PKD_dom_sf"/>
</dbReference>
<dbReference type="SUPFAM" id="SSF49299">
    <property type="entry name" value="PKD domain"/>
    <property type="match status" value="1"/>
</dbReference>
<comment type="caution">
    <text evidence="1">The sequence shown here is derived from an EMBL/GenBank/DDBJ whole genome shotgun (WGS) entry which is preliminary data.</text>
</comment>
<organism evidence="1">
    <name type="scientific">Archaeoglobus fulgidus</name>
    <dbReference type="NCBI Taxonomy" id="2234"/>
    <lineage>
        <taxon>Archaea</taxon>
        <taxon>Methanobacteriati</taxon>
        <taxon>Methanobacteriota</taxon>
        <taxon>Archaeoglobi</taxon>
        <taxon>Archaeoglobales</taxon>
        <taxon>Archaeoglobaceae</taxon>
        <taxon>Archaeoglobus</taxon>
    </lineage>
</organism>
<gene>
    <name evidence="1" type="ORF">ENP88_07980</name>
</gene>
<reference evidence="1" key="1">
    <citation type="journal article" date="2020" name="mSystems">
        <title>Genome- and Community-Level Interaction Insights into Carbon Utilization and Element Cycling Functions of Hydrothermarchaeota in Hydrothermal Sediment.</title>
        <authorList>
            <person name="Zhou Z."/>
            <person name="Liu Y."/>
            <person name="Xu W."/>
            <person name="Pan J."/>
            <person name="Luo Z.H."/>
            <person name="Li M."/>
        </authorList>
    </citation>
    <scope>NUCLEOTIDE SEQUENCE [LARGE SCALE GENOMIC DNA]</scope>
    <source>
        <strain evidence="1">SpSt-26</strain>
    </source>
</reference>
<accession>A0A7J2TLY8</accession>
<name>A0A7J2TLY8_ARCFL</name>
<proteinExistence type="predicted"/>
<dbReference type="InterPro" id="IPR013783">
    <property type="entry name" value="Ig-like_fold"/>
</dbReference>
<dbReference type="AlphaFoldDB" id="A0A7J2TLY8"/>
<sequence length="86" mass="9484">MNAIDKMKIEGFNASFNVRMTYGRDCYGLTVDFGDGSSVSDSISYGQKLTMNHSYQQSENYVITARAFNGDHSCSVATPVLIDPFP</sequence>